<organism evidence="1 2">
    <name type="scientific">Brassica napus</name>
    <name type="common">Rape</name>
    <dbReference type="NCBI Taxonomy" id="3708"/>
    <lineage>
        <taxon>Eukaryota</taxon>
        <taxon>Viridiplantae</taxon>
        <taxon>Streptophyta</taxon>
        <taxon>Embryophyta</taxon>
        <taxon>Tracheophyta</taxon>
        <taxon>Spermatophyta</taxon>
        <taxon>Magnoliopsida</taxon>
        <taxon>eudicotyledons</taxon>
        <taxon>Gunneridae</taxon>
        <taxon>Pentapetalae</taxon>
        <taxon>rosids</taxon>
        <taxon>malvids</taxon>
        <taxon>Brassicales</taxon>
        <taxon>Brassicaceae</taxon>
        <taxon>Brassiceae</taxon>
        <taxon>Brassica</taxon>
    </lineage>
</organism>
<reference evidence="1 2" key="1">
    <citation type="submission" date="2021-05" db="EMBL/GenBank/DDBJ databases">
        <title>Genome Assembly of Synthetic Allotetraploid Brassica napus Reveals Homoeologous Exchanges between Subgenomes.</title>
        <authorList>
            <person name="Davis J.T."/>
        </authorList>
    </citation>
    <scope>NUCLEOTIDE SEQUENCE [LARGE SCALE GENOMIC DNA]</scope>
    <source>
        <strain evidence="2">cv. Da-Ae</strain>
        <tissue evidence="1">Seedling</tissue>
    </source>
</reference>
<protein>
    <submittedName>
        <fullName evidence="1">Uncharacterized protein</fullName>
    </submittedName>
</protein>
<name>A0ABQ7YVR4_BRANA</name>
<evidence type="ECO:0000313" key="1">
    <source>
        <dbReference type="EMBL" id="KAH0871983.1"/>
    </source>
</evidence>
<proteinExistence type="predicted"/>
<keyword evidence="2" id="KW-1185">Reference proteome</keyword>
<dbReference type="EMBL" id="JAGKQM010000016">
    <property type="protein sequence ID" value="KAH0871983.1"/>
    <property type="molecule type" value="Genomic_DNA"/>
</dbReference>
<comment type="caution">
    <text evidence="1">The sequence shown here is derived from an EMBL/GenBank/DDBJ whole genome shotgun (WGS) entry which is preliminary data.</text>
</comment>
<accession>A0ABQ7YVR4</accession>
<sequence length="72" mass="8162">MDFFRTTYRFPRRQGDLQFRVPINGNVAAACSPSGWMLPSPRSDESLDLHVFVPAFSVQVSLMILTRTFGLL</sequence>
<evidence type="ECO:0000313" key="2">
    <source>
        <dbReference type="Proteomes" id="UP000824890"/>
    </source>
</evidence>
<gene>
    <name evidence="1" type="ORF">HID58_069345</name>
</gene>
<dbReference type="Proteomes" id="UP000824890">
    <property type="component" value="Unassembled WGS sequence"/>
</dbReference>
<dbReference type="PROSITE" id="PS51257">
    <property type="entry name" value="PROKAR_LIPOPROTEIN"/>
    <property type="match status" value="1"/>
</dbReference>